<dbReference type="Proteomes" id="UP000195772">
    <property type="component" value="Unassembled WGS sequence"/>
</dbReference>
<dbReference type="EMBL" id="NFHB01000003">
    <property type="protein sequence ID" value="OUN04137.1"/>
    <property type="molecule type" value="Genomic_DNA"/>
</dbReference>
<evidence type="ECO:0000259" key="2">
    <source>
        <dbReference type="Pfam" id="PF04773"/>
    </source>
</evidence>
<sequence length="260" mass="29048">MDKLLTRIEYKTPVNSRIEEIGELLARRRAVIRRHETFRHKLVQWCVAASVVVMLVAGSLWHFSEHVLVSGDRELAYTLPDGSGVVVMPHSELSYNSFTWTFRRRVSLKGEAVFSVVHGGRFRVGTPAGRITVLGTQFRVKQHRQDMQVFCYEGFVLVETPVGKRVLVAGQKAACDTVAITLTDIPEPLPPFIPFQAVPLREVIRDIEAIFGVSVSGKEKYGDLVFTGFIITSDMDGTLEAVFHSCGIPYEISGTEILLK</sequence>
<comment type="caution">
    <text evidence="3">The sequence shown here is derived from an EMBL/GenBank/DDBJ whole genome shotgun (WGS) entry which is preliminary data.</text>
</comment>
<gene>
    <name evidence="3" type="ORF">B5G41_06570</name>
</gene>
<keyword evidence="1" id="KW-0472">Membrane</keyword>
<dbReference type="InterPro" id="IPR006860">
    <property type="entry name" value="FecR"/>
</dbReference>
<dbReference type="InterPro" id="IPR012373">
    <property type="entry name" value="Ferrdict_sens_TM"/>
</dbReference>
<organism evidence="3 4">
    <name type="scientific">Alistipes onderdonkii</name>
    <dbReference type="NCBI Taxonomy" id="328813"/>
    <lineage>
        <taxon>Bacteria</taxon>
        <taxon>Pseudomonadati</taxon>
        <taxon>Bacteroidota</taxon>
        <taxon>Bacteroidia</taxon>
        <taxon>Bacteroidales</taxon>
        <taxon>Rikenellaceae</taxon>
        <taxon>Alistipes</taxon>
    </lineage>
</organism>
<keyword evidence="1" id="KW-1133">Transmembrane helix</keyword>
<protein>
    <submittedName>
        <fullName evidence="3">Transmembrane sensor</fullName>
    </submittedName>
</protein>
<dbReference type="eggNOG" id="COG3712">
    <property type="taxonomic scope" value="Bacteria"/>
</dbReference>
<reference evidence="4" key="1">
    <citation type="submission" date="2017-04" db="EMBL/GenBank/DDBJ databases">
        <title>Function of individual gut microbiota members based on whole genome sequencing of pure cultures obtained from chicken caecum.</title>
        <authorList>
            <person name="Medvecky M."/>
            <person name="Cejkova D."/>
            <person name="Polansky O."/>
            <person name="Karasova D."/>
            <person name="Kubasova T."/>
            <person name="Cizek A."/>
            <person name="Rychlik I."/>
        </authorList>
    </citation>
    <scope>NUCLEOTIDE SEQUENCE [LARGE SCALE GENOMIC DNA]</scope>
    <source>
        <strain evidence="4">An90</strain>
    </source>
</reference>
<accession>A0A1Y3R0I4</accession>
<dbReference type="OrthoDB" id="1097347at2"/>
<evidence type="ECO:0000313" key="3">
    <source>
        <dbReference type="EMBL" id="OUN04137.1"/>
    </source>
</evidence>
<keyword evidence="1 3" id="KW-0812">Transmembrane</keyword>
<dbReference type="PANTHER" id="PTHR30273">
    <property type="entry name" value="PERIPLASMIC SIGNAL SENSOR AND SIGMA FACTOR ACTIVATOR FECR-RELATED"/>
    <property type="match status" value="1"/>
</dbReference>
<feature type="transmembrane region" description="Helical" evidence="1">
    <location>
        <begin position="42"/>
        <end position="63"/>
    </location>
</feature>
<dbReference type="Pfam" id="PF04773">
    <property type="entry name" value="FecR"/>
    <property type="match status" value="1"/>
</dbReference>
<evidence type="ECO:0000256" key="1">
    <source>
        <dbReference type="SAM" id="Phobius"/>
    </source>
</evidence>
<dbReference type="GO" id="GO:0016989">
    <property type="term" value="F:sigma factor antagonist activity"/>
    <property type="evidence" value="ECO:0007669"/>
    <property type="project" value="TreeGrafter"/>
</dbReference>
<dbReference type="Gene3D" id="2.60.120.1440">
    <property type="match status" value="1"/>
</dbReference>
<evidence type="ECO:0000313" key="4">
    <source>
        <dbReference type="Proteomes" id="UP000195772"/>
    </source>
</evidence>
<name>A0A1Y3R0I4_9BACT</name>
<dbReference type="AlphaFoldDB" id="A0A1Y3R0I4"/>
<proteinExistence type="predicted"/>
<feature type="domain" description="FecR protein" evidence="2">
    <location>
        <begin position="72"/>
        <end position="156"/>
    </location>
</feature>
<dbReference type="PANTHER" id="PTHR30273:SF2">
    <property type="entry name" value="PROTEIN FECR"/>
    <property type="match status" value="1"/>
</dbReference>